<comment type="caution">
    <text evidence="2">The sequence shown here is derived from an EMBL/GenBank/DDBJ whole genome shotgun (WGS) entry which is preliminary data.</text>
</comment>
<gene>
    <name evidence="2" type="ORF">P691DRAFT_133086</name>
</gene>
<evidence type="ECO:0000256" key="1">
    <source>
        <dbReference type="SAM" id="SignalP"/>
    </source>
</evidence>
<evidence type="ECO:0000313" key="3">
    <source>
        <dbReference type="Proteomes" id="UP000807342"/>
    </source>
</evidence>
<sequence>MHFIPHQHTTTPASALFLSLLECIGTQRTSVHAPLCSVPESARRWYTTLQQGYADIQNDRMLSLFLEKTRYHSYFIETLPFAPGSN</sequence>
<dbReference type="EMBL" id="MU151066">
    <property type="protein sequence ID" value="KAF9452923.1"/>
    <property type="molecule type" value="Genomic_DNA"/>
</dbReference>
<keyword evidence="3" id="KW-1185">Reference proteome</keyword>
<feature type="signal peptide" evidence="1">
    <location>
        <begin position="1"/>
        <end position="26"/>
    </location>
</feature>
<protein>
    <submittedName>
        <fullName evidence="2">Uncharacterized protein</fullName>
    </submittedName>
</protein>
<dbReference type="Proteomes" id="UP000807342">
    <property type="component" value="Unassembled WGS sequence"/>
</dbReference>
<keyword evidence="1" id="KW-0732">Signal</keyword>
<evidence type="ECO:0000313" key="2">
    <source>
        <dbReference type="EMBL" id="KAF9452923.1"/>
    </source>
</evidence>
<proteinExistence type="predicted"/>
<dbReference type="AlphaFoldDB" id="A0A9P5XLA1"/>
<reference evidence="2" key="1">
    <citation type="submission" date="2020-11" db="EMBL/GenBank/DDBJ databases">
        <authorList>
            <consortium name="DOE Joint Genome Institute"/>
            <person name="Ahrendt S."/>
            <person name="Riley R."/>
            <person name="Andreopoulos W."/>
            <person name="Labutti K."/>
            <person name="Pangilinan J."/>
            <person name="Ruiz-Duenas F.J."/>
            <person name="Barrasa J.M."/>
            <person name="Sanchez-Garcia M."/>
            <person name="Camarero S."/>
            <person name="Miyauchi S."/>
            <person name="Serrano A."/>
            <person name="Linde D."/>
            <person name="Babiker R."/>
            <person name="Drula E."/>
            <person name="Ayuso-Fernandez I."/>
            <person name="Pacheco R."/>
            <person name="Padilla G."/>
            <person name="Ferreira P."/>
            <person name="Barriuso J."/>
            <person name="Kellner H."/>
            <person name="Castanera R."/>
            <person name="Alfaro M."/>
            <person name="Ramirez L."/>
            <person name="Pisabarro A.G."/>
            <person name="Kuo A."/>
            <person name="Tritt A."/>
            <person name="Lipzen A."/>
            <person name="He G."/>
            <person name="Yan M."/>
            <person name="Ng V."/>
            <person name="Cullen D."/>
            <person name="Martin F."/>
            <person name="Rosso M.-N."/>
            <person name="Henrissat B."/>
            <person name="Hibbett D."/>
            <person name="Martinez A.T."/>
            <person name="Grigoriev I.V."/>
        </authorList>
    </citation>
    <scope>NUCLEOTIDE SEQUENCE</scope>
    <source>
        <strain evidence="2">MF-IS2</strain>
    </source>
</reference>
<organism evidence="2 3">
    <name type="scientific">Macrolepiota fuliginosa MF-IS2</name>
    <dbReference type="NCBI Taxonomy" id="1400762"/>
    <lineage>
        <taxon>Eukaryota</taxon>
        <taxon>Fungi</taxon>
        <taxon>Dikarya</taxon>
        <taxon>Basidiomycota</taxon>
        <taxon>Agaricomycotina</taxon>
        <taxon>Agaricomycetes</taxon>
        <taxon>Agaricomycetidae</taxon>
        <taxon>Agaricales</taxon>
        <taxon>Agaricineae</taxon>
        <taxon>Agaricaceae</taxon>
        <taxon>Macrolepiota</taxon>
    </lineage>
</organism>
<name>A0A9P5XLA1_9AGAR</name>
<feature type="chain" id="PRO_5040201901" evidence="1">
    <location>
        <begin position="27"/>
        <end position="86"/>
    </location>
</feature>
<accession>A0A9P5XLA1</accession>